<reference evidence="10" key="1">
    <citation type="submission" date="2022-11" db="UniProtKB">
        <authorList>
            <consortium name="WormBaseParasite"/>
        </authorList>
    </citation>
    <scope>IDENTIFICATION</scope>
</reference>
<dbReference type="PROSITE" id="PS01279">
    <property type="entry name" value="PCMT"/>
    <property type="match status" value="1"/>
</dbReference>
<evidence type="ECO:0000256" key="3">
    <source>
        <dbReference type="ARBA" id="ARBA00022490"/>
    </source>
</evidence>
<protein>
    <recommendedName>
        <fullName evidence="8">Protein-L-isoaspartate O-methyltransferase</fullName>
        <ecNumber evidence="8">2.1.1.77</ecNumber>
    </recommendedName>
</protein>
<dbReference type="Pfam" id="PF01135">
    <property type="entry name" value="PCMT"/>
    <property type="match status" value="1"/>
</dbReference>
<accession>A0A914BXB5</accession>
<evidence type="ECO:0000256" key="6">
    <source>
        <dbReference type="ARBA" id="ARBA00022691"/>
    </source>
</evidence>
<keyword evidence="3" id="KW-0963">Cytoplasm</keyword>
<dbReference type="GO" id="GO:0005737">
    <property type="term" value="C:cytoplasm"/>
    <property type="evidence" value="ECO:0007669"/>
    <property type="project" value="UniProtKB-SubCell"/>
</dbReference>
<keyword evidence="5 8" id="KW-0808">Transferase</keyword>
<dbReference type="CDD" id="cd02440">
    <property type="entry name" value="AdoMet_MTases"/>
    <property type="match status" value="1"/>
</dbReference>
<name>A0A914BXB5_9BILA</name>
<keyword evidence="9" id="KW-1185">Reference proteome</keyword>
<dbReference type="GO" id="GO:0004719">
    <property type="term" value="F:protein-L-isoaspartate (D-aspartate) O-methyltransferase activity"/>
    <property type="evidence" value="ECO:0007669"/>
    <property type="project" value="UniProtKB-UniRule"/>
</dbReference>
<evidence type="ECO:0000256" key="7">
    <source>
        <dbReference type="ARBA" id="ARBA00035815"/>
    </source>
</evidence>
<organism evidence="9 10">
    <name type="scientific">Acrobeloides nanus</name>
    <dbReference type="NCBI Taxonomy" id="290746"/>
    <lineage>
        <taxon>Eukaryota</taxon>
        <taxon>Metazoa</taxon>
        <taxon>Ecdysozoa</taxon>
        <taxon>Nematoda</taxon>
        <taxon>Chromadorea</taxon>
        <taxon>Rhabditida</taxon>
        <taxon>Tylenchina</taxon>
        <taxon>Cephalobomorpha</taxon>
        <taxon>Cephaloboidea</taxon>
        <taxon>Cephalobidae</taxon>
        <taxon>Acrobeloides</taxon>
    </lineage>
</organism>
<proteinExistence type="inferred from homology"/>
<dbReference type="NCBIfam" id="TIGR00080">
    <property type="entry name" value="pimt"/>
    <property type="match status" value="1"/>
</dbReference>
<dbReference type="Gene3D" id="3.40.50.150">
    <property type="entry name" value="Vaccinia Virus protein VP39"/>
    <property type="match status" value="1"/>
</dbReference>
<dbReference type="GO" id="GO:0032259">
    <property type="term" value="P:methylation"/>
    <property type="evidence" value="ECO:0007669"/>
    <property type="project" value="UniProtKB-KW"/>
</dbReference>
<dbReference type="AlphaFoldDB" id="A0A914BXB5"/>
<comment type="similarity">
    <text evidence="2 8">Belongs to the methyltransferase superfamily. L-isoaspartyl/D-aspartyl protein methyltransferase family.</text>
</comment>
<comment type="catalytic activity">
    <reaction evidence="7">
        <text>[protein]-L-isoaspartate + S-adenosyl-L-methionine = [protein]-L-isoaspartate alpha-methyl ester + S-adenosyl-L-homocysteine</text>
        <dbReference type="Rhea" id="RHEA:12705"/>
        <dbReference type="Rhea" id="RHEA-COMP:12143"/>
        <dbReference type="Rhea" id="RHEA-COMP:12144"/>
        <dbReference type="ChEBI" id="CHEBI:57856"/>
        <dbReference type="ChEBI" id="CHEBI:59789"/>
        <dbReference type="ChEBI" id="CHEBI:90596"/>
        <dbReference type="ChEBI" id="CHEBI:90598"/>
        <dbReference type="EC" id="2.1.1.77"/>
    </reaction>
    <physiologicalReaction direction="left-to-right" evidence="7">
        <dbReference type="Rhea" id="RHEA:12706"/>
    </physiologicalReaction>
</comment>
<evidence type="ECO:0000313" key="9">
    <source>
        <dbReference type="Proteomes" id="UP000887540"/>
    </source>
</evidence>
<sequence length="198" mass="21366">MLSVDRADFAPSNPYSDSPIGIGHGATISAPHMHATALHYLEDVIKNDSHILDVGSGSGYLTMCFAKMIGPNGKVVGIEHIPELVELSIKNIKKSDASLLENGVIKIVEGDGREGYPKEAPYDAIHVGAAAPELPSQLIDQLAVGGRMVIPVGTNYQEFLQIDKTAPDKVEKKTLMGVMYVPLTSRDQQTGIRTRDFL</sequence>
<evidence type="ECO:0000256" key="1">
    <source>
        <dbReference type="ARBA" id="ARBA00004496"/>
    </source>
</evidence>
<dbReference type="FunFam" id="3.40.50.150:FF:000027">
    <property type="entry name" value="Protein-L-isoaspartate O-methyltransferase"/>
    <property type="match status" value="1"/>
</dbReference>
<dbReference type="SUPFAM" id="SSF53335">
    <property type="entry name" value="S-adenosyl-L-methionine-dependent methyltransferases"/>
    <property type="match status" value="1"/>
</dbReference>
<evidence type="ECO:0000256" key="2">
    <source>
        <dbReference type="ARBA" id="ARBA00005369"/>
    </source>
</evidence>
<dbReference type="InterPro" id="IPR000682">
    <property type="entry name" value="PCMT"/>
</dbReference>
<dbReference type="WBParaSite" id="ACRNAN_Path_1214.g4713.t1">
    <property type="protein sequence ID" value="ACRNAN_Path_1214.g4713.t1"/>
    <property type="gene ID" value="ACRNAN_Path_1214.g4713"/>
</dbReference>
<evidence type="ECO:0000256" key="8">
    <source>
        <dbReference type="RuleBase" id="RU003802"/>
    </source>
</evidence>
<evidence type="ECO:0000256" key="4">
    <source>
        <dbReference type="ARBA" id="ARBA00022603"/>
    </source>
</evidence>
<keyword evidence="4 8" id="KW-0489">Methyltransferase</keyword>
<dbReference type="Proteomes" id="UP000887540">
    <property type="component" value="Unplaced"/>
</dbReference>
<keyword evidence="6 8" id="KW-0949">S-adenosyl-L-methionine</keyword>
<comment type="subcellular location">
    <subcellularLocation>
        <location evidence="1">Cytoplasm</location>
    </subcellularLocation>
</comment>
<evidence type="ECO:0000256" key="5">
    <source>
        <dbReference type="ARBA" id="ARBA00022679"/>
    </source>
</evidence>
<dbReference type="PANTHER" id="PTHR11579:SF0">
    <property type="entry name" value="PROTEIN-L-ISOASPARTATE(D-ASPARTATE) O-METHYLTRANSFERASE"/>
    <property type="match status" value="1"/>
</dbReference>
<dbReference type="InterPro" id="IPR029063">
    <property type="entry name" value="SAM-dependent_MTases_sf"/>
</dbReference>
<evidence type="ECO:0000313" key="10">
    <source>
        <dbReference type="WBParaSite" id="ACRNAN_Path_1214.g4713.t1"/>
    </source>
</evidence>
<dbReference type="EC" id="2.1.1.77" evidence="8"/>
<dbReference type="PANTHER" id="PTHR11579">
    <property type="entry name" value="PROTEIN-L-ISOASPARTATE O-METHYLTRANSFERASE"/>
    <property type="match status" value="1"/>
</dbReference>